<dbReference type="Proteomes" id="UP001500683">
    <property type="component" value="Unassembled WGS sequence"/>
</dbReference>
<protein>
    <submittedName>
        <fullName evidence="1">Pyridoxamine 5'-phosphate oxidase family protein</fullName>
    </submittedName>
</protein>
<dbReference type="SUPFAM" id="SSF50475">
    <property type="entry name" value="FMN-binding split barrel"/>
    <property type="match status" value="1"/>
</dbReference>
<organism evidence="1 2">
    <name type="scientific">Actinomadura miaoliensis</name>
    <dbReference type="NCBI Taxonomy" id="430685"/>
    <lineage>
        <taxon>Bacteria</taxon>
        <taxon>Bacillati</taxon>
        <taxon>Actinomycetota</taxon>
        <taxon>Actinomycetes</taxon>
        <taxon>Streptosporangiales</taxon>
        <taxon>Thermomonosporaceae</taxon>
        <taxon>Actinomadura</taxon>
    </lineage>
</organism>
<dbReference type="Pfam" id="PF12900">
    <property type="entry name" value="Pyridox_ox_2"/>
    <property type="match status" value="1"/>
</dbReference>
<dbReference type="InterPro" id="IPR012349">
    <property type="entry name" value="Split_barrel_FMN-bd"/>
</dbReference>
<evidence type="ECO:0000313" key="2">
    <source>
        <dbReference type="Proteomes" id="UP001500683"/>
    </source>
</evidence>
<dbReference type="Gene3D" id="2.30.110.10">
    <property type="entry name" value="Electron Transport, Fmn-binding Protein, Chain A"/>
    <property type="match status" value="1"/>
</dbReference>
<proteinExistence type="predicted"/>
<comment type="caution">
    <text evidence="1">The sequence shown here is derived from an EMBL/GenBank/DDBJ whole genome shotgun (WGS) entry which is preliminary data.</text>
</comment>
<evidence type="ECO:0000313" key="1">
    <source>
        <dbReference type="EMBL" id="GAA4077347.1"/>
    </source>
</evidence>
<dbReference type="EMBL" id="BAAAZG010000024">
    <property type="protein sequence ID" value="GAA4077347.1"/>
    <property type="molecule type" value="Genomic_DNA"/>
</dbReference>
<keyword evidence="2" id="KW-1185">Reference proteome</keyword>
<name>A0ABP7VZS4_9ACTN</name>
<sequence length="174" mass="19129">MPHRNPGRFLSPTVRVLKEDDMPGTDEPIQVLDRQTCLALLRGVPIGRVAWADDDGRVTVLPVNFVMDGDTVVFRTAEGAKLAAVARERPMIFEADDVEPALKVGWSVLAEGPATIITDADEQRWLETLGLAPWVTDARPYFVRIAARHVTGRRLPLHPGGVHVEHMGEAEGQP</sequence>
<reference evidence="2" key="1">
    <citation type="journal article" date="2019" name="Int. J. Syst. Evol. Microbiol.">
        <title>The Global Catalogue of Microorganisms (GCM) 10K type strain sequencing project: providing services to taxonomists for standard genome sequencing and annotation.</title>
        <authorList>
            <consortium name="The Broad Institute Genomics Platform"/>
            <consortium name="The Broad Institute Genome Sequencing Center for Infectious Disease"/>
            <person name="Wu L."/>
            <person name="Ma J."/>
        </authorList>
    </citation>
    <scope>NUCLEOTIDE SEQUENCE [LARGE SCALE GENOMIC DNA]</scope>
    <source>
        <strain evidence="2">JCM 16702</strain>
    </source>
</reference>
<gene>
    <name evidence="1" type="ORF">GCM10022214_38840</name>
</gene>
<accession>A0ABP7VZS4</accession>
<dbReference type="InterPro" id="IPR024747">
    <property type="entry name" value="Pyridox_Oxase-rel"/>
</dbReference>